<dbReference type="PANTHER" id="PTHR43885:SF1">
    <property type="entry name" value="SUPERFAMILY HYDROLASE, PUTATIVE (AFU_ORTHOLOGUE AFUA_4G13290)-RELATED"/>
    <property type="match status" value="1"/>
</dbReference>
<dbReference type="NCBIfam" id="TIGR01549">
    <property type="entry name" value="HAD-SF-IA-v1"/>
    <property type="match status" value="1"/>
</dbReference>
<name>A0A2S4HJC8_9GAMM</name>
<accession>A0A2S4HJC8</accession>
<dbReference type="PANTHER" id="PTHR43885">
    <property type="entry name" value="HALOACID DEHALOGENASE-LIKE HYDROLASE"/>
    <property type="match status" value="1"/>
</dbReference>
<sequence length="198" mass="21264">MLKNVSAVFFDLDGTLLDSGLDFHALRTKLAWPDKVDLLAYLAELPCPKERAKAADTIHEFEMAGAANSEWMPGAKALLAFLAEQDIATGIVTRNTRAAFDLCASRLGIPPLALISREDAPAKPDPTGLLNLAARFSVAPANTIYVGDYVYDLQAAAAAGMRSCLYDPSGNSEYSGQADITIRHFDQLASLLAGFNTR</sequence>
<dbReference type="Pfam" id="PF00702">
    <property type="entry name" value="Hydrolase"/>
    <property type="match status" value="1"/>
</dbReference>
<dbReference type="EMBL" id="PQGG01000007">
    <property type="protein sequence ID" value="POP54083.1"/>
    <property type="molecule type" value="Genomic_DNA"/>
</dbReference>
<dbReference type="OrthoDB" id="5623813at2"/>
<evidence type="ECO:0000313" key="2">
    <source>
        <dbReference type="Proteomes" id="UP000237222"/>
    </source>
</evidence>
<reference evidence="1" key="1">
    <citation type="submission" date="2018-01" db="EMBL/GenBank/DDBJ databases">
        <authorList>
            <person name="Yu X.-D."/>
        </authorList>
    </citation>
    <scope>NUCLEOTIDE SEQUENCE</scope>
    <source>
        <strain evidence="1">ZX-21</strain>
    </source>
</reference>
<dbReference type="AlphaFoldDB" id="A0A2S4HJC8"/>
<proteinExistence type="predicted"/>
<comment type="caution">
    <text evidence="1">The sequence shown here is derived from an EMBL/GenBank/DDBJ whole genome shotgun (WGS) entry which is preliminary data.</text>
</comment>
<dbReference type="InterPro" id="IPR036412">
    <property type="entry name" value="HAD-like_sf"/>
</dbReference>
<organism evidence="1 2">
    <name type="scientific">Zhongshania marina</name>
    <dbReference type="NCBI Taxonomy" id="2304603"/>
    <lineage>
        <taxon>Bacteria</taxon>
        <taxon>Pseudomonadati</taxon>
        <taxon>Pseudomonadota</taxon>
        <taxon>Gammaproteobacteria</taxon>
        <taxon>Cellvibrionales</taxon>
        <taxon>Spongiibacteraceae</taxon>
        <taxon>Zhongshania</taxon>
    </lineage>
</organism>
<dbReference type="SFLD" id="SFLDS00003">
    <property type="entry name" value="Haloacid_Dehalogenase"/>
    <property type="match status" value="1"/>
</dbReference>
<dbReference type="InterPro" id="IPR006439">
    <property type="entry name" value="HAD-SF_hydro_IA"/>
</dbReference>
<protein>
    <submittedName>
        <fullName evidence="1">Phosphatase</fullName>
    </submittedName>
</protein>
<dbReference type="SUPFAM" id="SSF56784">
    <property type="entry name" value="HAD-like"/>
    <property type="match status" value="1"/>
</dbReference>
<dbReference type="RefSeq" id="WP_103682844.1">
    <property type="nucleotide sequence ID" value="NZ_PQGG01000007.1"/>
</dbReference>
<dbReference type="NCBIfam" id="TIGR01509">
    <property type="entry name" value="HAD-SF-IA-v3"/>
    <property type="match status" value="1"/>
</dbReference>
<gene>
    <name evidence="1" type="ORF">C0068_02110</name>
</gene>
<dbReference type="Gene3D" id="1.10.260.80">
    <property type="match status" value="1"/>
</dbReference>
<evidence type="ECO:0000313" key="1">
    <source>
        <dbReference type="EMBL" id="POP54083.1"/>
    </source>
</evidence>
<dbReference type="InterPro" id="IPR023214">
    <property type="entry name" value="HAD_sf"/>
</dbReference>
<dbReference type="Gene3D" id="3.40.50.1000">
    <property type="entry name" value="HAD superfamily/HAD-like"/>
    <property type="match status" value="1"/>
</dbReference>
<dbReference type="Proteomes" id="UP000237222">
    <property type="component" value="Unassembled WGS sequence"/>
</dbReference>
<dbReference type="SFLD" id="SFLDG01129">
    <property type="entry name" value="C1.5:_HAD__Beta-PGM__Phosphata"/>
    <property type="match status" value="1"/>
</dbReference>